<proteinExistence type="predicted"/>
<accession>A0A4Q4NTA5</accession>
<protein>
    <submittedName>
        <fullName evidence="2">Uncharacterized protein</fullName>
    </submittedName>
</protein>
<keyword evidence="1" id="KW-0472">Membrane</keyword>
<feature type="transmembrane region" description="Helical" evidence="1">
    <location>
        <begin position="125"/>
        <end position="145"/>
    </location>
</feature>
<sequence>MRWSVTNRVTNLAVATGVALLTAQFYPRNLDGYAPALAEVICWSLVTVSFGFSSRFVPGLWKNENFGLKPSIKYLYWIVAGSVSMVAALSSVIDSTWVTPVVGFALIARSRTAPFARLSELLPSYIKYTCFVSGLGAALVVALAPTFDTVRIVYAVPTALGLVGIYGSLADIFNLGRQYLDEGHRMSTGNVIRSISFRTAGLCIAVTIFVVLSPFGGTFSMVKALFAGIVKALHWTAVFWLTQEVQWEVVPVIWGYVTASADAFTPDATTPLGGFQTLARTTIAILSLYQIVCFLPKSSKGRLILYLFAIWPALSLVRLTSTGRQVPSLPEAVWPYVSTGTVTPSSLHPVEELALKGSEGFRASSETTI</sequence>
<evidence type="ECO:0000256" key="1">
    <source>
        <dbReference type="SAM" id="Phobius"/>
    </source>
</evidence>
<comment type="caution">
    <text evidence="2">The sequence shown here is derived from an EMBL/GenBank/DDBJ whole genome shotgun (WGS) entry which is preliminary data.</text>
</comment>
<keyword evidence="1" id="KW-1133">Transmembrane helix</keyword>
<evidence type="ECO:0000313" key="3">
    <source>
        <dbReference type="Proteomes" id="UP000291422"/>
    </source>
</evidence>
<reference evidence="3" key="1">
    <citation type="journal article" date="2019" name="bioRxiv">
        <title>Genomics, evolutionary history and diagnostics of the Alternaria alternata species group including apple and Asian pear pathotypes.</title>
        <authorList>
            <person name="Armitage A.D."/>
            <person name="Cockerton H.M."/>
            <person name="Sreenivasaprasad S."/>
            <person name="Woodhall J.W."/>
            <person name="Lane C.R."/>
            <person name="Harrison R.J."/>
            <person name="Clarkson J.P."/>
        </authorList>
    </citation>
    <scope>NUCLEOTIDE SEQUENCE [LARGE SCALE GENOMIC DNA]</scope>
    <source>
        <strain evidence="3">FERA 1177</strain>
    </source>
</reference>
<dbReference type="Proteomes" id="UP000291422">
    <property type="component" value="Unassembled WGS sequence"/>
</dbReference>
<keyword evidence="1" id="KW-0812">Transmembrane</keyword>
<evidence type="ECO:0000313" key="2">
    <source>
        <dbReference type="EMBL" id="RYN83251.1"/>
    </source>
</evidence>
<feature type="transmembrane region" description="Helical" evidence="1">
    <location>
        <begin position="74"/>
        <end position="93"/>
    </location>
</feature>
<gene>
    <name evidence="2" type="ORF">AA0117_g554</name>
</gene>
<dbReference type="AlphaFoldDB" id="A0A4Q4NTA5"/>
<feature type="transmembrane region" description="Helical" evidence="1">
    <location>
        <begin position="32"/>
        <end position="53"/>
    </location>
</feature>
<dbReference type="VEuPathDB" id="FungiDB:CC77DRAFT_1084382"/>
<feature type="transmembrane region" description="Helical" evidence="1">
    <location>
        <begin position="195"/>
        <end position="212"/>
    </location>
</feature>
<feature type="transmembrane region" description="Helical" evidence="1">
    <location>
        <begin position="152"/>
        <end position="175"/>
    </location>
</feature>
<organism evidence="2 3">
    <name type="scientific">Alternaria alternata</name>
    <name type="common">Alternaria rot fungus</name>
    <name type="synonym">Torula alternata</name>
    <dbReference type="NCBI Taxonomy" id="5599"/>
    <lineage>
        <taxon>Eukaryota</taxon>
        <taxon>Fungi</taxon>
        <taxon>Dikarya</taxon>
        <taxon>Ascomycota</taxon>
        <taxon>Pezizomycotina</taxon>
        <taxon>Dothideomycetes</taxon>
        <taxon>Pleosporomycetidae</taxon>
        <taxon>Pleosporales</taxon>
        <taxon>Pleosporineae</taxon>
        <taxon>Pleosporaceae</taxon>
        <taxon>Alternaria</taxon>
        <taxon>Alternaria sect. Alternaria</taxon>
        <taxon>Alternaria alternata complex</taxon>
    </lineage>
</organism>
<dbReference type="EMBL" id="PDXD01000001">
    <property type="protein sequence ID" value="RYN83251.1"/>
    <property type="molecule type" value="Genomic_DNA"/>
</dbReference>
<name>A0A4Q4NTA5_ALTAL</name>